<dbReference type="AlphaFoldDB" id="A0A096XHL7"/>
<name>A0A096XHL7_VIBCL</name>
<accession>A0A096XHL7</accession>
<dbReference type="EMBL" id="KC886258">
    <property type="protein sequence ID" value="AHM25209.1"/>
    <property type="molecule type" value="Genomic_DNA"/>
</dbReference>
<evidence type="ECO:0000313" key="1">
    <source>
        <dbReference type="EMBL" id="AHM25209.1"/>
    </source>
</evidence>
<gene>
    <name evidence="1" type="ORF">K531_00355</name>
</gene>
<reference evidence="1" key="1">
    <citation type="journal article" date="2014" name="PLoS ONE">
        <title>Worldwide Occurrence of Integrative Conjugative Element Encoding Multidrug Resistance Determinants in Epidemic Vibrio cholerae O1.</title>
        <authorList>
            <person name="Marin M.A."/>
            <person name="Fonseca E.L."/>
            <person name="Andrade B.N."/>
            <person name="Cabral A.C."/>
            <person name="Vicente A.C."/>
        </authorList>
    </citation>
    <scope>NUCLEOTIDE SEQUENCE</scope>
    <source>
        <strain evidence="1">VC833</strain>
    </source>
</reference>
<protein>
    <submittedName>
        <fullName evidence="1">Uncharacterized protein</fullName>
    </submittedName>
</protein>
<sequence>MQSTIHNSSQLNQFEAHFRGVTDAVESESIPEVACCRTLVQRSYSTHSVLIPKNPVLIADADAQGVWVTAMVFVPNMALQQTAFERDWLQYQHEVSTQLQDQYGLTLDDILSLDQLKTSFEQHESPAQLVAWLGQKYDLDKLKAQV</sequence>
<proteinExistence type="predicted"/>
<organism evidence="1">
    <name type="scientific">Vibrio cholerae VC833</name>
    <dbReference type="NCBI Taxonomy" id="1306408"/>
    <lineage>
        <taxon>Bacteria</taxon>
        <taxon>Pseudomonadati</taxon>
        <taxon>Pseudomonadota</taxon>
        <taxon>Gammaproteobacteria</taxon>
        <taxon>Vibrionales</taxon>
        <taxon>Vibrionaceae</taxon>
        <taxon>Vibrio</taxon>
    </lineage>
</organism>